<protein>
    <submittedName>
        <fullName evidence="1">Uncharacterized protein</fullName>
    </submittedName>
</protein>
<dbReference type="AlphaFoldDB" id="A0A483MTJ6"/>
<organism evidence="1">
    <name type="scientific">Klebsiella pneumoniae</name>
    <dbReference type="NCBI Taxonomy" id="573"/>
    <lineage>
        <taxon>Bacteria</taxon>
        <taxon>Pseudomonadati</taxon>
        <taxon>Pseudomonadota</taxon>
        <taxon>Gammaproteobacteria</taxon>
        <taxon>Enterobacterales</taxon>
        <taxon>Enterobacteriaceae</taxon>
        <taxon>Klebsiella/Raoultella group</taxon>
        <taxon>Klebsiella</taxon>
        <taxon>Klebsiella pneumoniae complex</taxon>
    </lineage>
</organism>
<reference evidence="1" key="1">
    <citation type="submission" date="2019-01" db="EMBL/GenBank/DDBJ databases">
        <authorList>
            <person name="Lista F."/>
            <person name="Anselmo A."/>
        </authorList>
    </citation>
    <scope>NUCLEOTIDE SEQUENCE</scope>
    <source>
        <strain evidence="1">3S</strain>
    </source>
</reference>
<gene>
    <name evidence="1" type="ORF">ETF13_11960</name>
</gene>
<accession>A0A483MTJ6</accession>
<comment type="caution">
    <text evidence="1">The sequence shown here is derived from an EMBL/GenBank/DDBJ whole genome shotgun (WGS) entry which is preliminary data.</text>
</comment>
<dbReference type="EMBL" id="SDCT01000015">
    <property type="protein sequence ID" value="TCX90623.1"/>
    <property type="molecule type" value="Genomic_DNA"/>
</dbReference>
<name>A0A483MTJ6_KLEPN</name>
<proteinExistence type="predicted"/>
<sequence length="64" mass="7353">MAEAQRFELWNPFGSPVFKTKSNGFIISMLLIIHRIKSFFNTAINQSVTVNALALFFHLLRDLP</sequence>
<evidence type="ECO:0000313" key="1">
    <source>
        <dbReference type="EMBL" id="TCX90623.1"/>
    </source>
</evidence>